<dbReference type="RefSeq" id="WP_146395575.1">
    <property type="nucleotide sequence ID" value="NZ_SJPJ01000001.1"/>
</dbReference>
<dbReference type="InterPro" id="IPR019646">
    <property type="entry name" value="Aminoglyc_AdlTrfase"/>
</dbReference>
<dbReference type="Proteomes" id="UP000315010">
    <property type="component" value="Unassembled WGS sequence"/>
</dbReference>
<proteinExistence type="predicted"/>
<dbReference type="Pfam" id="PF10706">
    <property type="entry name" value="Aminoglyc_resit"/>
    <property type="match status" value="1"/>
</dbReference>
<evidence type="ECO:0000313" key="1">
    <source>
        <dbReference type="EMBL" id="TWT80502.1"/>
    </source>
</evidence>
<protein>
    <recommendedName>
        <fullName evidence="3">Nucleotidyltransferase family protein</fullName>
    </recommendedName>
</protein>
<dbReference type="Gene3D" id="3.30.460.40">
    <property type="match status" value="1"/>
</dbReference>
<dbReference type="OrthoDB" id="284878at2"/>
<sequence>MMNTAQKVYMMLGNESLWDVAARCHELLTEAGIAYSVCGGVAVCLHGYQRNTTDLDLVIRSEDSDSVRSVLTEAGFAWDSEKAEFRTEDGIAIQFLIAGHKAGKGTEVSVSEPIGDLNVEQIEGLSVVRLSRLIEMKIACGMSNLRRTHKDFADVVELIAIRNLDGSFARFLHKSLRPTFRELVRNAAGSDEA</sequence>
<dbReference type="AlphaFoldDB" id="A0A5C5YZG6"/>
<dbReference type="InterPro" id="IPR043519">
    <property type="entry name" value="NT_sf"/>
</dbReference>
<accession>A0A5C5YZG6</accession>
<comment type="caution">
    <text evidence="1">The sequence shown here is derived from an EMBL/GenBank/DDBJ whole genome shotgun (WGS) entry which is preliminary data.</text>
</comment>
<evidence type="ECO:0000313" key="2">
    <source>
        <dbReference type="Proteomes" id="UP000315010"/>
    </source>
</evidence>
<dbReference type="EMBL" id="SJPJ01000001">
    <property type="protein sequence ID" value="TWT80502.1"/>
    <property type="molecule type" value="Genomic_DNA"/>
</dbReference>
<keyword evidence="2" id="KW-1185">Reference proteome</keyword>
<name>A0A5C5YZG6_9BACT</name>
<reference evidence="1 2" key="1">
    <citation type="submission" date="2019-02" db="EMBL/GenBank/DDBJ databases">
        <title>Deep-cultivation of Planctomycetes and their phenomic and genomic characterization uncovers novel biology.</title>
        <authorList>
            <person name="Wiegand S."/>
            <person name="Jogler M."/>
            <person name="Boedeker C."/>
            <person name="Pinto D."/>
            <person name="Vollmers J."/>
            <person name="Rivas-Marin E."/>
            <person name="Kohn T."/>
            <person name="Peeters S.H."/>
            <person name="Heuer A."/>
            <person name="Rast P."/>
            <person name="Oberbeckmann S."/>
            <person name="Bunk B."/>
            <person name="Jeske O."/>
            <person name="Meyerdierks A."/>
            <person name="Storesund J.E."/>
            <person name="Kallscheuer N."/>
            <person name="Luecker S."/>
            <person name="Lage O.M."/>
            <person name="Pohl T."/>
            <person name="Merkel B.J."/>
            <person name="Hornburger P."/>
            <person name="Mueller R.-W."/>
            <person name="Bruemmer F."/>
            <person name="Labrenz M."/>
            <person name="Spormann A.M."/>
            <person name="Op Den Camp H."/>
            <person name="Overmann J."/>
            <person name="Amann R."/>
            <person name="Jetten M.S.M."/>
            <person name="Mascher T."/>
            <person name="Medema M.H."/>
            <person name="Devos D.P."/>
            <person name="Kaster A.-K."/>
            <person name="Ovreas L."/>
            <person name="Rohde M."/>
            <person name="Galperin M.Y."/>
            <person name="Jogler C."/>
        </authorList>
    </citation>
    <scope>NUCLEOTIDE SEQUENCE [LARGE SCALE GENOMIC DNA]</scope>
    <source>
        <strain evidence="1 2">CA13</strain>
    </source>
</reference>
<dbReference type="SUPFAM" id="SSF81301">
    <property type="entry name" value="Nucleotidyltransferase"/>
    <property type="match status" value="1"/>
</dbReference>
<evidence type="ECO:0008006" key="3">
    <source>
        <dbReference type="Google" id="ProtNLM"/>
    </source>
</evidence>
<organism evidence="1 2">
    <name type="scientific">Novipirellula herctigrandis</name>
    <dbReference type="NCBI Taxonomy" id="2527986"/>
    <lineage>
        <taxon>Bacteria</taxon>
        <taxon>Pseudomonadati</taxon>
        <taxon>Planctomycetota</taxon>
        <taxon>Planctomycetia</taxon>
        <taxon>Pirellulales</taxon>
        <taxon>Pirellulaceae</taxon>
        <taxon>Novipirellula</taxon>
    </lineage>
</organism>
<gene>
    <name evidence="1" type="ORF">CA13_19210</name>
</gene>